<keyword evidence="2" id="KW-0812">Transmembrane</keyword>
<keyword evidence="4" id="KW-1185">Reference proteome</keyword>
<dbReference type="AlphaFoldDB" id="A0A1Q9LKQ4"/>
<evidence type="ECO:0008006" key="5">
    <source>
        <dbReference type="Google" id="ProtNLM"/>
    </source>
</evidence>
<evidence type="ECO:0000313" key="3">
    <source>
        <dbReference type="EMBL" id="OLR92583.1"/>
    </source>
</evidence>
<protein>
    <recommendedName>
        <fullName evidence="5">TrbL/VirB6 plasmid conjugal transfer protein</fullName>
    </recommendedName>
</protein>
<dbReference type="OrthoDB" id="4855643at2"/>
<name>A0A1Q9LKQ4_9PSEU</name>
<feature type="transmembrane region" description="Helical" evidence="2">
    <location>
        <begin position="102"/>
        <end position="122"/>
    </location>
</feature>
<organism evidence="3 4">
    <name type="scientific">Actinokineospora bangkokensis</name>
    <dbReference type="NCBI Taxonomy" id="1193682"/>
    <lineage>
        <taxon>Bacteria</taxon>
        <taxon>Bacillati</taxon>
        <taxon>Actinomycetota</taxon>
        <taxon>Actinomycetes</taxon>
        <taxon>Pseudonocardiales</taxon>
        <taxon>Pseudonocardiaceae</taxon>
        <taxon>Actinokineospora</taxon>
    </lineage>
</organism>
<dbReference type="STRING" id="1193682.BJP25_21260"/>
<comment type="caution">
    <text evidence="3">The sequence shown here is derived from an EMBL/GenBank/DDBJ whole genome shotgun (WGS) entry which is preliminary data.</text>
</comment>
<evidence type="ECO:0000256" key="2">
    <source>
        <dbReference type="SAM" id="Phobius"/>
    </source>
</evidence>
<feature type="transmembrane region" description="Helical" evidence="2">
    <location>
        <begin position="158"/>
        <end position="178"/>
    </location>
</feature>
<keyword evidence="2" id="KW-0472">Membrane</keyword>
<feature type="transmembrane region" description="Helical" evidence="2">
    <location>
        <begin position="246"/>
        <end position="268"/>
    </location>
</feature>
<feature type="transmembrane region" description="Helical" evidence="2">
    <location>
        <begin position="185"/>
        <end position="210"/>
    </location>
</feature>
<dbReference type="Proteomes" id="UP000186040">
    <property type="component" value="Unassembled WGS sequence"/>
</dbReference>
<feature type="compositionally biased region" description="Acidic residues" evidence="1">
    <location>
        <begin position="459"/>
        <end position="470"/>
    </location>
</feature>
<feature type="region of interest" description="Disordered" evidence="1">
    <location>
        <begin position="342"/>
        <end position="470"/>
    </location>
</feature>
<sequence length="470" mass="47097">MWPFDDIGGAMGEAVKNMVASAFEIAMRAIWDASLAVLRGSFTLADRFATFTVDTRSGPVSVLWPMMVWISAVLALGLFFWQMIVTTLRGGRGFLRLITGPAQYGVALAVTVGMVAAFLTGAEGLTQAILQTGLRSKNFSEALNHTSFSDAAIDGIKAAVLGICAFIGVIPAAIGYILEMLFREAAVYVLVGAIPVTAAGLLARVTASWFWRTVRWLLACIAMQPVLAMTLVLGVAIAGGSQGLSGLLAGVGVLLISLFCPFVLFRLFAFVDPNTDVGGAFRDTLSGLGINSYGASNPAVAASAALGAGGSAGLDGGGAGAGEAANVGRFDQAVAEHARDTMDDTGIGHPAGGDHRDADDTTDTTDTEGSPDQADSDPPEGPGAGEGADPQPDDPGPGEASPPGADTDPPHPGQDDGDDEGGSPPGPGGGPTGPDTDNDGPGPTGSGGGGGGGAGEGGDVAEAEEAAVVL</sequence>
<gene>
    <name evidence="3" type="ORF">BJP25_21260</name>
</gene>
<accession>A0A1Q9LKQ4</accession>
<proteinExistence type="predicted"/>
<feature type="transmembrane region" description="Helical" evidence="2">
    <location>
        <begin position="62"/>
        <end position="81"/>
    </location>
</feature>
<dbReference type="EMBL" id="MKQR01000016">
    <property type="protein sequence ID" value="OLR92583.1"/>
    <property type="molecule type" value="Genomic_DNA"/>
</dbReference>
<reference evidence="3 4" key="1">
    <citation type="submission" date="2016-10" db="EMBL/GenBank/DDBJ databases">
        <title>The Draft Genome Sequence of Actinokineospora bangkokensis 44EHWT reveals the biosynthetic pathway of antifungal compounds Thailandins with unusual extender unit butylmalonyl-CoA.</title>
        <authorList>
            <person name="Greule A."/>
            <person name="Intra B."/>
            <person name="Flemming S."/>
            <person name="Rommel M.G."/>
            <person name="Panbangred W."/>
            <person name="Bechthold A."/>
        </authorList>
    </citation>
    <scope>NUCLEOTIDE SEQUENCE [LARGE SCALE GENOMIC DNA]</scope>
    <source>
        <strain evidence="3 4">44EHW</strain>
    </source>
</reference>
<evidence type="ECO:0000256" key="1">
    <source>
        <dbReference type="SAM" id="MobiDB-lite"/>
    </source>
</evidence>
<keyword evidence="2" id="KW-1133">Transmembrane helix</keyword>
<feature type="compositionally biased region" description="Gly residues" evidence="1">
    <location>
        <begin position="442"/>
        <end position="458"/>
    </location>
</feature>
<feature type="transmembrane region" description="Helical" evidence="2">
    <location>
        <begin position="216"/>
        <end position="239"/>
    </location>
</feature>
<dbReference type="RefSeq" id="WP_075975726.1">
    <property type="nucleotide sequence ID" value="NZ_MKQR01000016.1"/>
</dbReference>
<evidence type="ECO:0000313" key="4">
    <source>
        <dbReference type="Proteomes" id="UP000186040"/>
    </source>
</evidence>